<keyword evidence="13" id="KW-1185">Reference proteome</keyword>
<evidence type="ECO:0000256" key="11">
    <source>
        <dbReference type="SAM" id="Phobius"/>
    </source>
</evidence>
<dbReference type="GO" id="GO:0005506">
    <property type="term" value="F:iron ion binding"/>
    <property type="evidence" value="ECO:0007669"/>
    <property type="project" value="InterPro"/>
</dbReference>
<feature type="binding site" description="axial binding residue" evidence="9">
    <location>
        <position position="537"/>
    </location>
    <ligand>
        <name>heme</name>
        <dbReference type="ChEBI" id="CHEBI:30413"/>
    </ligand>
    <ligandPart>
        <name>Fe</name>
        <dbReference type="ChEBI" id="CHEBI:18248"/>
    </ligandPart>
</feature>
<evidence type="ECO:0000256" key="7">
    <source>
        <dbReference type="ARBA" id="ARBA00023004"/>
    </source>
</evidence>
<reference evidence="12" key="1">
    <citation type="submission" date="2021-03" db="EMBL/GenBank/DDBJ databases">
        <title>Draft genome sequence of rust myrtle Austropuccinia psidii MF-1, a brazilian biotype.</title>
        <authorList>
            <person name="Quecine M.C."/>
            <person name="Pachon D.M.R."/>
            <person name="Bonatelli M.L."/>
            <person name="Correr F.H."/>
            <person name="Franceschini L.M."/>
            <person name="Leite T.F."/>
            <person name="Margarido G.R.A."/>
            <person name="Almeida C.A."/>
            <person name="Ferrarezi J.A."/>
            <person name="Labate C.A."/>
        </authorList>
    </citation>
    <scope>NUCLEOTIDE SEQUENCE</scope>
    <source>
        <strain evidence="12">MF-1</strain>
    </source>
</reference>
<dbReference type="GO" id="GO:0004497">
    <property type="term" value="F:monooxygenase activity"/>
    <property type="evidence" value="ECO:0007669"/>
    <property type="project" value="UniProtKB-KW"/>
</dbReference>
<comment type="pathway">
    <text evidence="2">Secondary metabolite biosynthesis.</text>
</comment>
<dbReference type="PANTHER" id="PTHR46300">
    <property type="entry name" value="P450, PUTATIVE (EUROFUNG)-RELATED-RELATED"/>
    <property type="match status" value="1"/>
</dbReference>
<evidence type="ECO:0000256" key="2">
    <source>
        <dbReference type="ARBA" id="ARBA00005179"/>
    </source>
</evidence>
<evidence type="ECO:0008006" key="14">
    <source>
        <dbReference type="Google" id="ProtNLM"/>
    </source>
</evidence>
<evidence type="ECO:0000256" key="10">
    <source>
        <dbReference type="RuleBase" id="RU000461"/>
    </source>
</evidence>
<keyword evidence="4 9" id="KW-0349">Heme</keyword>
<dbReference type="InterPro" id="IPR002401">
    <property type="entry name" value="Cyt_P450_E_grp-I"/>
</dbReference>
<name>A0A9Q3C8I2_9BASI</name>
<evidence type="ECO:0000256" key="4">
    <source>
        <dbReference type="ARBA" id="ARBA00022617"/>
    </source>
</evidence>
<dbReference type="AlphaFoldDB" id="A0A9Q3C8I2"/>
<comment type="cofactor">
    <cofactor evidence="1 9">
        <name>heme</name>
        <dbReference type="ChEBI" id="CHEBI:30413"/>
    </cofactor>
</comment>
<dbReference type="EMBL" id="AVOT02005046">
    <property type="protein sequence ID" value="MBW0478080.1"/>
    <property type="molecule type" value="Genomic_DNA"/>
</dbReference>
<comment type="similarity">
    <text evidence="3 10">Belongs to the cytochrome P450 family.</text>
</comment>
<organism evidence="12 13">
    <name type="scientific">Austropuccinia psidii MF-1</name>
    <dbReference type="NCBI Taxonomy" id="1389203"/>
    <lineage>
        <taxon>Eukaryota</taxon>
        <taxon>Fungi</taxon>
        <taxon>Dikarya</taxon>
        <taxon>Basidiomycota</taxon>
        <taxon>Pucciniomycotina</taxon>
        <taxon>Pucciniomycetes</taxon>
        <taxon>Pucciniales</taxon>
        <taxon>Sphaerophragmiaceae</taxon>
        <taxon>Austropuccinia</taxon>
    </lineage>
</organism>
<dbReference type="OrthoDB" id="1055148at2759"/>
<keyword evidence="11" id="KW-0812">Transmembrane</keyword>
<sequence length="611" mass="69135">MNTVSVKQTADSLFASVTDNRLNVFFPLFGSSALCLAPSLKLCYIPYAFLAMSGGTVGYSPSQASYSTSHSGPDLFNMANLLMLDFSNLTSSYVYNISALACLVTLLSIFIFIYAHHPIKNYQGKKILQLPGPVRLPIFGNLFQVSKQRPWVQYIEWKKQFGPIYGLQMGLTNWVVVGSPKVATDLLEKRSSIYSSRPRHIMAFEHVSRGLRMTLMPSNDLWRRERKLLHLLTQPKAAATYLPIQAQESAQLCLDLLNCPQQHWQHSQRFAGSIVLQIVYNRRALRNSDPAITDLRKCTDLFVQTTSPGKYLVESIPLLNYFPAILAPWKQEAKKLFQETFEIFERLYLETTQRLRIDPDSVGGCFVARIEELKEDYQLSYEQAIFLAGIMFSGGSDTTSGAIETFILACAANPDKMAKAQEELDRIVGRKRLPNFSDESTLLYCTAIVRELLRWRSPLPAGLSHMTTEDDIYEGYYIPKGSTIVPNHWALHLDEETYVDPQKYEPERFLNPDHTKLIGTQWSQRGHHSFGFGRRVCPGLHIAEKSLFIAFTRILWTCSITATGPLDPDAFSSGFSCRPLAFPVDIKPRGDWVKEIIEQAVEDNGFDAFTI</sequence>
<proteinExistence type="inferred from homology"/>
<dbReference type="PRINTS" id="PR00463">
    <property type="entry name" value="EP450I"/>
</dbReference>
<protein>
    <recommendedName>
        <fullName evidence="14">Cytochrome P450</fullName>
    </recommendedName>
</protein>
<evidence type="ECO:0000256" key="1">
    <source>
        <dbReference type="ARBA" id="ARBA00001971"/>
    </source>
</evidence>
<accession>A0A9Q3C8I2</accession>
<evidence type="ECO:0000256" key="6">
    <source>
        <dbReference type="ARBA" id="ARBA00023002"/>
    </source>
</evidence>
<evidence type="ECO:0000256" key="8">
    <source>
        <dbReference type="ARBA" id="ARBA00023033"/>
    </source>
</evidence>
<dbReference type="PROSITE" id="PS00086">
    <property type="entry name" value="CYTOCHROME_P450"/>
    <property type="match status" value="1"/>
</dbReference>
<keyword evidence="7 9" id="KW-0408">Iron</keyword>
<evidence type="ECO:0000256" key="5">
    <source>
        <dbReference type="ARBA" id="ARBA00022723"/>
    </source>
</evidence>
<gene>
    <name evidence="12" type="ORF">O181_017795</name>
</gene>
<dbReference type="InterPro" id="IPR001128">
    <property type="entry name" value="Cyt_P450"/>
</dbReference>
<keyword evidence="11" id="KW-1133">Transmembrane helix</keyword>
<dbReference type="Gene3D" id="1.10.630.10">
    <property type="entry name" value="Cytochrome P450"/>
    <property type="match status" value="1"/>
</dbReference>
<dbReference type="GO" id="GO:0020037">
    <property type="term" value="F:heme binding"/>
    <property type="evidence" value="ECO:0007669"/>
    <property type="project" value="InterPro"/>
</dbReference>
<dbReference type="PANTHER" id="PTHR46300:SF1">
    <property type="entry name" value="P450, PUTATIVE (EUROFUNG)-RELATED"/>
    <property type="match status" value="1"/>
</dbReference>
<dbReference type="Pfam" id="PF00067">
    <property type="entry name" value="p450"/>
    <property type="match status" value="1"/>
</dbReference>
<comment type="caution">
    <text evidence="12">The sequence shown here is derived from an EMBL/GenBank/DDBJ whole genome shotgun (WGS) entry which is preliminary data.</text>
</comment>
<evidence type="ECO:0000313" key="12">
    <source>
        <dbReference type="EMBL" id="MBW0478080.1"/>
    </source>
</evidence>
<dbReference type="SUPFAM" id="SSF48264">
    <property type="entry name" value="Cytochrome P450"/>
    <property type="match status" value="1"/>
</dbReference>
<dbReference type="Proteomes" id="UP000765509">
    <property type="component" value="Unassembled WGS sequence"/>
</dbReference>
<dbReference type="InterPro" id="IPR036396">
    <property type="entry name" value="Cyt_P450_sf"/>
</dbReference>
<evidence type="ECO:0000313" key="13">
    <source>
        <dbReference type="Proteomes" id="UP000765509"/>
    </source>
</evidence>
<dbReference type="InterPro" id="IPR050364">
    <property type="entry name" value="Cytochrome_P450_fung"/>
</dbReference>
<keyword evidence="11" id="KW-0472">Membrane</keyword>
<keyword evidence="5 9" id="KW-0479">Metal-binding</keyword>
<keyword evidence="6 10" id="KW-0560">Oxidoreductase</keyword>
<dbReference type="InterPro" id="IPR017972">
    <property type="entry name" value="Cyt_P450_CS"/>
</dbReference>
<evidence type="ECO:0000256" key="3">
    <source>
        <dbReference type="ARBA" id="ARBA00010617"/>
    </source>
</evidence>
<evidence type="ECO:0000256" key="9">
    <source>
        <dbReference type="PIRSR" id="PIRSR602401-1"/>
    </source>
</evidence>
<dbReference type="CDD" id="cd11065">
    <property type="entry name" value="CYP64-like"/>
    <property type="match status" value="1"/>
</dbReference>
<dbReference type="GO" id="GO:0016705">
    <property type="term" value="F:oxidoreductase activity, acting on paired donors, with incorporation or reduction of molecular oxygen"/>
    <property type="evidence" value="ECO:0007669"/>
    <property type="project" value="InterPro"/>
</dbReference>
<feature type="transmembrane region" description="Helical" evidence="11">
    <location>
        <begin position="93"/>
        <end position="115"/>
    </location>
</feature>
<keyword evidence="8 10" id="KW-0503">Monooxygenase</keyword>